<reference evidence="2" key="1">
    <citation type="submission" date="2014-06" db="EMBL/GenBank/DDBJ databases">
        <authorList>
            <person name="Winans N.J."/>
            <person name="Newell P.D."/>
            <person name="Douglas A.E."/>
        </authorList>
    </citation>
    <scope>NUCLEOTIDE SEQUENCE [LARGE SCALE GENOMIC DNA]</scope>
    <source>
        <strain evidence="2">DmL_052</strain>
    </source>
</reference>
<dbReference type="RefSeq" id="WP_086631782.1">
    <property type="nucleotide sequence ID" value="NZ_JOPB01000001.1"/>
</dbReference>
<dbReference type="Pfam" id="PF07520">
    <property type="entry name" value="SrfB"/>
    <property type="match status" value="1"/>
</dbReference>
<proteinExistence type="predicted"/>
<dbReference type="AlphaFoldDB" id="A0A251ZXS8"/>
<dbReference type="Proteomes" id="UP000194946">
    <property type="component" value="Unassembled WGS sequence"/>
</dbReference>
<keyword evidence="2" id="KW-1185">Reference proteome</keyword>
<evidence type="ECO:0008006" key="3">
    <source>
        <dbReference type="Google" id="ProtNLM"/>
    </source>
</evidence>
<dbReference type="EMBL" id="JOPB01000001">
    <property type="protein sequence ID" value="OUI79470.1"/>
    <property type="molecule type" value="Genomic_DNA"/>
</dbReference>
<dbReference type="InterPro" id="IPR009216">
    <property type="entry name" value="Virulence_factor_SrfB"/>
</dbReference>
<dbReference type="InterPro" id="IPR043129">
    <property type="entry name" value="ATPase_NBD"/>
</dbReference>
<name>A0A251ZXS8_9PROT</name>
<sequence length="978" mass="111741">MNRTITLIPDSGLQFWPVLFTTEQIKNIRCWFWEERNGEYEDGSPRYILHALQEDTETGVIKDPLTGRVPPEDQIYDVTWKAVVQSLQKQWLPLPFFALLSAEQGGDKLFRKGPGNWVRGRFAELEEGKIHLDLVFDTSLEELQEDGVYNAPTFEDSQRQDHFKFVSSLQDIAWFLNEAWVGDWLLKTQQEAQEKAEQKTFSDRQYYCWHYAVYQTFLQILQAVQQMPTIHLLDGNTEKNIQNVVEVDLVLDLGNSRSCGILIEDHLGQDLNFSSSYPLVLRDLSRPYLEYDQPFPSCIEFAKANFGNDLLSRRSGRSKAFFWPSPVRVGFEAAHLAGMRIGNEGLTGLSSPKRYIWDSRLSLQSWRYNSRSISDGGRIIDPPVNGAFMAMISPEGRVLSDEERASGENITTQPNFSRSSLFTFMFVEILMQARLQMNSPQNREQRQDKTLMRRLRSIVLTMPPGMPVAEQKILQNRTKAAIDLCWKMLGLSWNTRPQLQCRLDEATATQIVWLYNEITERLGGNVDEFMRLHGRLRPDPEQNEKMAPSIRVASLDIGGGTTDLMISSYTVPTGETICPKQEFRESFKVAGDDILEHLITNVVLPPLAESLQQAGVQDTQALLSRMIGQDWGGQSEQERHLRKLFVSTILEPIAIAVLTEYEAITDRSIEGLTPFYVKDILGQDKENINRSACYIHRQAELAGAQNFNIADVKFAIKVQHVEASISHVMGEVISNLCEAVWAYNCDVLLVSGRPSRFRRIVDMIKAAMPVPPHRIVGMYHYRVGAYYAFRDARNRISDPKTTVVVGASLCLQAEGKLQNFVLRTRDLKMYSTARFIGRLEKNGQLRNKNVWLSNIDLEGQASEDVGFTINDFENTTRIGFRQLGIERWPASPLYTLEFGNFPGFNKVSLPLTVKIVRQDIDLDKEQAQKDYSGREQFKIAEVTDQKGEQYPPRILSLRLQTMQNVEGYWRDTGRFTLA</sequence>
<organism evidence="1 2">
    <name type="scientific">Commensalibacter intestini</name>
    <dbReference type="NCBI Taxonomy" id="479936"/>
    <lineage>
        <taxon>Bacteria</taxon>
        <taxon>Pseudomonadati</taxon>
        <taxon>Pseudomonadota</taxon>
        <taxon>Alphaproteobacteria</taxon>
        <taxon>Acetobacterales</taxon>
        <taxon>Acetobacteraceae</taxon>
    </lineage>
</organism>
<evidence type="ECO:0000313" key="1">
    <source>
        <dbReference type="EMBL" id="OUI79470.1"/>
    </source>
</evidence>
<dbReference type="SUPFAM" id="SSF53067">
    <property type="entry name" value="Actin-like ATPase domain"/>
    <property type="match status" value="1"/>
</dbReference>
<protein>
    <recommendedName>
        <fullName evidence="3">Virulence factor SrfB</fullName>
    </recommendedName>
</protein>
<evidence type="ECO:0000313" key="2">
    <source>
        <dbReference type="Proteomes" id="UP000194946"/>
    </source>
</evidence>
<comment type="caution">
    <text evidence="1">The sequence shown here is derived from an EMBL/GenBank/DDBJ whole genome shotgun (WGS) entry which is preliminary data.</text>
</comment>
<gene>
    <name evidence="1" type="ORF">HK18_02635</name>
</gene>
<accession>A0A251ZXS8</accession>